<feature type="transmembrane region" description="Helical" evidence="8">
    <location>
        <begin position="47"/>
        <end position="67"/>
    </location>
</feature>
<feature type="transmembrane region" description="Helical" evidence="8">
    <location>
        <begin position="163"/>
        <end position="185"/>
    </location>
</feature>
<dbReference type="AlphaFoldDB" id="D2Z5Z5"/>
<comment type="similarity">
    <text evidence="2 7">Belongs to the sodium:solute symporter (SSF) (TC 2.A.21) family.</text>
</comment>
<dbReference type="Pfam" id="PF00474">
    <property type="entry name" value="SSF"/>
    <property type="match status" value="1"/>
</dbReference>
<feature type="transmembrane region" description="Helical" evidence="8">
    <location>
        <begin position="197"/>
        <end position="221"/>
    </location>
</feature>
<evidence type="ECO:0000313" key="9">
    <source>
        <dbReference type="EMBL" id="EFC90892.1"/>
    </source>
</evidence>
<dbReference type="PaxDb" id="469381-Dpep_0866"/>
<dbReference type="InterPro" id="IPR050277">
    <property type="entry name" value="Sodium:Solute_Symporter"/>
</dbReference>
<keyword evidence="10" id="KW-1185">Reference proteome</keyword>
<comment type="caution">
    <text evidence="9">The sequence shown here is derived from an EMBL/GenBank/DDBJ whole genome shotgun (WGS) entry which is preliminary data.</text>
</comment>
<feature type="transmembrane region" description="Helical" evidence="8">
    <location>
        <begin position="88"/>
        <end position="111"/>
    </location>
</feature>
<keyword evidence="3" id="KW-0813">Transport</keyword>
<feature type="transmembrane region" description="Helical" evidence="8">
    <location>
        <begin position="123"/>
        <end position="143"/>
    </location>
</feature>
<feature type="transmembrane region" description="Helical" evidence="8">
    <location>
        <begin position="436"/>
        <end position="456"/>
    </location>
</feature>
<keyword evidence="6 8" id="KW-0472">Membrane</keyword>
<evidence type="ECO:0000256" key="4">
    <source>
        <dbReference type="ARBA" id="ARBA00022692"/>
    </source>
</evidence>
<feature type="transmembrane region" description="Helical" evidence="8">
    <location>
        <begin position="406"/>
        <end position="430"/>
    </location>
</feature>
<dbReference type="GO" id="GO:0005886">
    <property type="term" value="C:plasma membrane"/>
    <property type="evidence" value="ECO:0007669"/>
    <property type="project" value="TreeGrafter"/>
</dbReference>
<protein>
    <submittedName>
        <fullName evidence="9">Na+/solute symporter</fullName>
    </submittedName>
</protein>
<dbReference type="Gene3D" id="1.20.1730.10">
    <property type="entry name" value="Sodium/glucose cotransporter"/>
    <property type="match status" value="1"/>
</dbReference>
<proteinExistence type="inferred from homology"/>
<dbReference type="InterPro" id="IPR001734">
    <property type="entry name" value="Na/solute_symporter"/>
</dbReference>
<dbReference type="InterPro" id="IPR038377">
    <property type="entry name" value="Na/Glc_symporter_sf"/>
</dbReference>
<sequence length="520" mass="55028">MLPVLFQHNCEATERRGDIEKRRLVEEDGWNPRGKPESGERMSKMNVQLIILIAYIALLFGVSLKALQIQRRSHIEGAMGYLLAGRNLPPVVVAAMLAGLAIGGASTVGVAQNAYTKGLSAGWYNAAWGVAGIVVGLVAAGFFRKMNVRTVPEMMGRMFGPGARVLGAVAQLVIQMVITSLQYVAGGAVLTALLPDIFTFQTGMMATAAIFIGVTLIGGYLAGGLVNVINVVVIYGGIIAALVSASGTFGGFGPIMAELPPSDIWLDWTSGMGTAMVCAWMAVMITQAFSVQAINQIAFAARDGRSARNGFILGGIIILPVGFLCALFGVMAAAKFPGLENSAMALPALVTSISPAIGGLLLAGLWAADISTAVGLLLGSATLTLEDLVKPLFFQKKELDPEREVFLSRICVVIVSVLTFFLALSVVGILKTLTSALAVTASFTLLILADLFIPSLCRRGSGFWTILASLIVWAGWTFFPATHVVSHVIYLEWPVCIAVFLLVALIDRRPAGRIIGEDRA</sequence>
<evidence type="ECO:0000256" key="7">
    <source>
        <dbReference type="RuleBase" id="RU362091"/>
    </source>
</evidence>
<reference evidence="9 10" key="1">
    <citation type="journal article" date="2010" name="Stand. Genomic Sci.">
        <title>Permanent draft genome sequence of Dethiosulfovibrio peptidovorans type strain (SEBR 4207).</title>
        <authorList>
            <person name="Labutti K."/>
            <person name="Mayilraj S."/>
            <person name="Clum A."/>
            <person name="Lucas S."/>
            <person name="Glavina Del Rio T."/>
            <person name="Nolan M."/>
            <person name="Tice H."/>
            <person name="Cheng J.F."/>
            <person name="Pitluck S."/>
            <person name="Liolios K."/>
            <person name="Ivanova N."/>
            <person name="Mavromatis K."/>
            <person name="Mikhailova N."/>
            <person name="Pati A."/>
            <person name="Goodwin L."/>
            <person name="Chen A."/>
            <person name="Palaniappan K."/>
            <person name="Land M."/>
            <person name="Hauser L."/>
            <person name="Chang Y.J."/>
            <person name="Jeffries C.D."/>
            <person name="Rohde M."/>
            <person name="Spring S."/>
            <person name="Goker M."/>
            <person name="Woyke T."/>
            <person name="Bristow J."/>
            <person name="Eisen J.A."/>
            <person name="Markowitz V."/>
            <person name="Hugenholtz P."/>
            <person name="Kyrpides N.C."/>
            <person name="Klenk H.P."/>
            <person name="Lapidus A."/>
        </authorList>
    </citation>
    <scope>NUCLEOTIDE SEQUENCE [LARGE SCALE GENOMIC DNA]</scope>
    <source>
        <strain evidence="9 10">DSM 11002</strain>
    </source>
</reference>
<name>D2Z5Z5_9BACT</name>
<dbReference type="CDD" id="cd10322">
    <property type="entry name" value="SLC5sbd"/>
    <property type="match status" value="1"/>
</dbReference>
<keyword evidence="4 8" id="KW-0812">Transmembrane</keyword>
<comment type="subcellular location">
    <subcellularLocation>
        <location evidence="1">Membrane</location>
        <topology evidence="1">Multi-pass membrane protein</topology>
    </subcellularLocation>
</comment>
<evidence type="ECO:0000256" key="5">
    <source>
        <dbReference type="ARBA" id="ARBA00022989"/>
    </source>
</evidence>
<keyword evidence="5 8" id="KW-1133">Transmembrane helix</keyword>
<dbReference type="GO" id="GO:0022857">
    <property type="term" value="F:transmembrane transporter activity"/>
    <property type="evidence" value="ECO:0007669"/>
    <property type="project" value="InterPro"/>
</dbReference>
<evidence type="ECO:0000256" key="2">
    <source>
        <dbReference type="ARBA" id="ARBA00006434"/>
    </source>
</evidence>
<gene>
    <name evidence="9" type="ORF">Dpep_0866</name>
</gene>
<dbReference type="EMBL" id="ABTR02000001">
    <property type="protein sequence ID" value="EFC90892.1"/>
    <property type="molecule type" value="Genomic_DNA"/>
</dbReference>
<feature type="transmembrane region" description="Helical" evidence="8">
    <location>
        <begin position="463"/>
        <end position="481"/>
    </location>
</feature>
<dbReference type="PROSITE" id="PS50283">
    <property type="entry name" value="NA_SOLUT_SYMP_3"/>
    <property type="match status" value="1"/>
</dbReference>
<evidence type="ECO:0000256" key="8">
    <source>
        <dbReference type="SAM" id="Phobius"/>
    </source>
</evidence>
<evidence type="ECO:0000256" key="1">
    <source>
        <dbReference type="ARBA" id="ARBA00004141"/>
    </source>
</evidence>
<dbReference type="Proteomes" id="UP000006427">
    <property type="component" value="Unassembled WGS sequence"/>
</dbReference>
<feature type="transmembrane region" description="Helical" evidence="8">
    <location>
        <begin position="487"/>
        <end position="506"/>
    </location>
</feature>
<accession>D2Z5Z5</accession>
<dbReference type="PANTHER" id="PTHR48086:SF7">
    <property type="entry name" value="SODIUM-SOLUTE SYMPORTER-RELATED"/>
    <property type="match status" value="1"/>
</dbReference>
<evidence type="ECO:0000256" key="3">
    <source>
        <dbReference type="ARBA" id="ARBA00022448"/>
    </source>
</evidence>
<feature type="transmembrane region" description="Helical" evidence="8">
    <location>
        <begin position="228"/>
        <end position="252"/>
    </location>
</feature>
<organism evidence="9 10">
    <name type="scientific">Dethiosulfovibrio peptidovorans DSM 11002</name>
    <dbReference type="NCBI Taxonomy" id="469381"/>
    <lineage>
        <taxon>Bacteria</taxon>
        <taxon>Thermotogati</taxon>
        <taxon>Synergistota</taxon>
        <taxon>Synergistia</taxon>
        <taxon>Synergistales</taxon>
        <taxon>Dethiosulfovibrionaceae</taxon>
        <taxon>Dethiosulfovibrio</taxon>
    </lineage>
</organism>
<evidence type="ECO:0000256" key="6">
    <source>
        <dbReference type="ARBA" id="ARBA00023136"/>
    </source>
</evidence>
<feature type="transmembrane region" description="Helical" evidence="8">
    <location>
        <begin position="311"/>
        <end position="336"/>
    </location>
</feature>
<evidence type="ECO:0000313" key="10">
    <source>
        <dbReference type="Proteomes" id="UP000006427"/>
    </source>
</evidence>
<dbReference type="eggNOG" id="COG0591">
    <property type="taxonomic scope" value="Bacteria"/>
</dbReference>
<dbReference type="PANTHER" id="PTHR48086">
    <property type="entry name" value="SODIUM/PROLINE SYMPORTER-RELATED"/>
    <property type="match status" value="1"/>
</dbReference>
<feature type="transmembrane region" description="Helical" evidence="8">
    <location>
        <begin position="272"/>
        <end position="291"/>
    </location>
</feature>
<dbReference type="STRING" id="469381.Dpep_0866"/>